<evidence type="ECO:0000313" key="3">
    <source>
        <dbReference type="EMBL" id="NHZ36047.1"/>
    </source>
</evidence>
<reference evidence="3 4" key="1">
    <citation type="submission" date="2019-09" db="EMBL/GenBank/DDBJ databases">
        <title>Taxonomy of Antarctic Massilia spp.: description of Massilia rubra sp. nov., Massilia aquatica sp. nov., Massilia mucilaginosa sp. nov., Massilia frigida sp. nov. isolated from streams, lakes and regoliths.</title>
        <authorList>
            <person name="Holochova P."/>
            <person name="Sedlacek I."/>
            <person name="Kralova S."/>
            <person name="Maslanova I."/>
            <person name="Busse H.-J."/>
            <person name="Stankova E."/>
            <person name="Vrbovska V."/>
            <person name="Kovarovic V."/>
            <person name="Bartak M."/>
            <person name="Svec P."/>
            <person name="Pantucek R."/>
        </authorList>
    </citation>
    <scope>NUCLEOTIDE SEQUENCE [LARGE SCALE GENOMIC DNA]</scope>
    <source>
        <strain evidence="3 4">CCM 8692</strain>
    </source>
</reference>
<evidence type="ECO:0000259" key="2">
    <source>
        <dbReference type="Pfam" id="PF03781"/>
    </source>
</evidence>
<name>A0ABX0LV58_9BURK</name>
<protein>
    <submittedName>
        <fullName evidence="3">Formylglycine-generating enzyme family protein</fullName>
    </submittedName>
</protein>
<dbReference type="SUPFAM" id="SSF56436">
    <property type="entry name" value="C-type lectin-like"/>
    <property type="match status" value="1"/>
</dbReference>
<dbReference type="EMBL" id="VUYU01000015">
    <property type="protein sequence ID" value="NHZ36047.1"/>
    <property type="molecule type" value="Genomic_DNA"/>
</dbReference>
<comment type="caution">
    <text evidence="3">The sequence shown here is derived from an EMBL/GenBank/DDBJ whole genome shotgun (WGS) entry which is preliminary data.</text>
</comment>
<dbReference type="InterPro" id="IPR016187">
    <property type="entry name" value="CTDL_fold"/>
</dbReference>
<proteinExistence type="predicted"/>
<dbReference type="PANTHER" id="PTHR23150:SF35">
    <property type="entry name" value="BLL6746 PROTEIN"/>
    <property type="match status" value="1"/>
</dbReference>
<dbReference type="Proteomes" id="UP000785613">
    <property type="component" value="Unassembled WGS sequence"/>
</dbReference>
<keyword evidence="4" id="KW-1185">Reference proteome</keyword>
<sequence length="335" mass="35724">MQNTLLFSLALMASNGAAAAAGSGAGNVTEPPMAAIKGGTFAMGGPVPGPDKNYPTDQPIHEVRVPAFQMAKYEVTVGQFRQFVEATGHKTENQCWKFSSAEWGMDMGPGAWNTPAYAPGDYHPVMCVTWLDATAYAAWLSAQTGKPYRLPSEAEWEYAARAGSKGDYYFGNDATQVCRHANIRDFTGSKAIAAIIGRSGKPATCEDGAAFTTVVGMYEPNAFGLYDMIGNVGEYVADCEHLNYDGAPVDGSAWTTNCSKRQSPMMMHRGGSFSSRDVRTVVRGHAGDDNASSIGEGFRLALGGPVQAQAASATRFEAELVTARAAERERRKAAK</sequence>
<feature type="domain" description="Sulfatase-modifying factor enzyme-like" evidence="2">
    <location>
        <begin position="31"/>
        <end position="301"/>
    </location>
</feature>
<dbReference type="InterPro" id="IPR005532">
    <property type="entry name" value="SUMF_dom"/>
</dbReference>
<evidence type="ECO:0000256" key="1">
    <source>
        <dbReference type="SAM" id="SignalP"/>
    </source>
</evidence>
<gene>
    <name evidence="3" type="ORF">F0185_20985</name>
</gene>
<dbReference type="InterPro" id="IPR051043">
    <property type="entry name" value="Sulfatase_Mod_Factor_Kinase"/>
</dbReference>
<dbReference type="Pfam" id="PF03781">
    <property type="entry name" value="FGE-sulfatase"/>
    <property type="match status" value="1"/>
</dbReference>
<dbReference type="InterPro" id="IPR042095">
    <property type="entry name" value="SUMF_sf"/>
</dbReference>
<dbReference type="PANTHER" id="PTHR23150">
    <property type="entry name" value="SULFATASE MODIFYING FACTOR 1, 2"/>
    <property type="match status" value="1"/>
</dbReference>
<evidence type="ECO:0000313" key="4">
    <source>
        <dbReference type="Proteomes" id="UP000785613"/>
    </source>
</evidence>
<dbReference type="RefSeq" id="WP_167227795.1">
    <property type="nucleotide sequence ID" value="NZ_VUYU01000015.1"/>
</dbReference>
<keyword evidence="1" id="KW-0732">Signal</keyword>
<feature type="signal peptide" evidence="1">
    <location>
        <begin position="1"/>
        <end position="19"/>
    </location>
</feature>
<organism evidence="3 4">
    <name type="scientific">Massilia rubra</name>
    <dbReference type="NCBI Taxonomy" id="2607910"/>
    <lineage>
        <taxon>Bacteria</taxon>
        <taxon>Pseudomonadati</taxon>
        <taxon>Pseudomonadota</taxon>
        <taxon>Betaproteobacteria</taxon>
        <taxon>Burkholderiales</taxon>
        <taxon>Oxalobacteraceae</taxon>
        <taxon>Telluria group</taxon>
        <taxon>Massilia</taxon>
    </lineage>
</organism>
<accession>A0ABX0LV58</accession>
<feature type="chain" id="PRO_5045302722" evidence="1">
    <location>
        <begin position="20"/>
        <end position="335"/>
    </location>
</feature>
<dbReference type="Gene3D" id="3.90.1580.10">
    <property type="entry name" value="paralog of FGE (formylglycine-generating enzyme)"/>
    <property type="match status" value="1"/>
</dbReference>